<evidence type="ECO:0000313" key="2">
    <source>
        <dbReference type="EMBL" id="STX44507.1"/>
    </source>
</evidence>
<dbReference type="Proteomes" id="UP000254677">
    <property type="component" value="Unassembled WGS sequence"/>
</dbReference>
<dbReference type="GO" id="GO:0005829">
    <property type="term" value="C:cytosol"/>
    <property type="evidence" value="ECO:0007669"/>
    <property type="project" value="TreeGrafter"/>
</dbReference>
<name>A0A378JC89_9GAMM</name>
<dbReference type="Pfam" id="PF04851">
    <property type="entry name" value="ResIII"/>
    <property type="match status" value="1"/>
</dbReference>
<protein>
    <submittedName>
        <fullName evidence="2">Type III restriction enzyme, res subunit</fullName>
    </submittedName>
</protein>
<gene>
    <name evidence="2" type="ORF">NCTC13292_02793</name>
</gene>
<dbReference type="RefSeq" id="WP_115222329.1">
    <property type="nucleotide sequence ID" value="NZ_UGOA01000001.1"/>
</dbReference>
<dbReference type="EMBL" id="UGOA01000001">
    <property type="protein sequence ID" value="STX44507.1"/>
    <property type="molecule type" value="Genomic_DNA"/>
</dbReference>
<dbReference type="GO" id="GO:0005524">
    <property type="term" value="F:ATP binding"/>
    <property type="evidence" value="ECO:0007669"/>
    <property type="project" value="InterPro"/>
</dbReference>
<dbReference type="PANTHER" id="PTHR47396:SF1">
    <property type="entry name" value="ATP-DEPENDENT HELICASE IRC3-RELATED"/>
    <property type="match status" value="1"/>
</dbReference>
<dbReference type="InterPro" id="IPR006935">
    <property type="entry name" value="Helicase/UvrB_N"/>
</dbReference>
<keyword evidence="3" id="KW-1185">Reference proteome</keyword>
<dbReference type="SUPFAM" id="SSF52540">
    <property type="entry name" value="P-loop containing nucleoside triphosphate hydrolases"/>
    <property type="match status" value="1"/>
</dbReference>
<proteinExistence type="predicted"/>
<dbReference type="GO" id="GO:0016787">
    <property type="term" value="F:hydrolase activity"/>
    <property type="evidence" value="ECO:0007669"/>
    <property type="project" value="InterPro"/>
</dbReference>
<accession>A0A378JC89</accession>
<sequence>MAIHPDFPTNPYTILDPNIRWFPGDQDINHVGHDKLIPPLVHKIRTCVNQWRNNNYEGASWVTRALLTYWFDLNHYNENSDNPTSFKWYFAQREAVESAIWLYEIIKARDPSQFLSFDSSGLLQKEHFKEDWPRYVMKLATGSGKTKVLSLLITWCYFHKKYEANSDLSMNFLVVAPNIIVLDRLKVDFDGLQIFYQDPLLPYNGYLGKNWQDDFNPVVHIQDEVGNISEDGNIYLTNVHRLFLPKQADPSIEDMDATDYFLGIKPPNKTTSAIDLGELIRKVPDLVILNDEAHHIHDESLTWFTTIKDIHSGLVERGHKLSAQFDVTATPRHANGAIFANTISDYPLCEAIYQGVVKHPVIPDDASMAKLQEKTSDEFVERYEDHINLGYVEWKKVYDQQLIMGKKAVLFIMTDETKSCDQIKEYLESTYPEFRRAVLVIHTKRNGDINEGSKSDLDDLRKASREIDRLDNPYKVIVSVLMLREGWDVKNVTTIVGLRSYSASSKILPEQTLGRGLRRMYREKAIGEEPKLSVIGTEKFIDFVKKIKSEGVELDYKPMGVNTPPKAPIVITVDENKIMNRDLEIVLPKLTRRMQRNLKNLNELNPENIISNKIKLKKFSANEQRQIIFRDINTEEISHTTNMPTLIIPDYHRALHFFSHTIMSDLRMVGGSDILFEKLKIFIEYNLFEARVDLNDLNVITNLSENSVRKLIIENFKKAINMLTVSDSGTSEIRDTICVSKTRPFQVATNEFVIVPKKSSFTKMACDNNFELNFAKFLDSCEDIMAFEKINDAMGFFLDYRNQEGGIANYYPDFIVKKSPTEYWIIELKGREGVEDMIKKERLDQWCQDATRQDKSKIKYSAMYIQEDNWGRYRPRDFKSLINMYADQN</sequence>
<dbReference type="PANTHER" id="PTHR47396">
    <property type="entry name" value="TYPE I RESTRICTION ENZYME ECOKI R PROTEIN"/>
    <property type="match status" value="1"/>
</dbReference>
<evidence type="ECO:0000259" key="1">
    <source>
        <dbReference type="Pfam" id="PF04851"/>
    </source>
</evidence>
<dbReference type="AlphaFoldDB" id="A0A378JC89"/>
<reference evidence="2 3" key="1">
    <citation type="submission" date="2018-06" db="EMBL/GenBank/DDBJ databases">
        <authorList>
            <consortium name="Pathogen Informatics"/>
            <person name="Doyle S."/>
        </authorList>
    </citation>
    <scope>NUCLEOTIDE SEQUENCE [LARGE SCALE GENOMIC DNA]</scope>
    <source>
        <strain evidence="2 3">NCTC13292</strain>
    </source>
</reference>
<dbReference type="InterPro" id="IPR050742">
    <property type="entry name" value="Helicase_Restrict-Modif_Enz"/>
</dbReference>
<dbReference type="InterPro" id="IPR027417">
    <property type="entry name" value="P-loop_NTPase"/>
</dbReference>
<dbReference type="Gene3D" id="3.40.50.300">
    <property type="entry name" value="P-loop containing nucleotide triphosphate hydrolases"/>
    <property type="match status" value="2"/>
</dbReference>
<evidence type="ECO:0000313" key="3">
    <source>
        <dbReference type="Proteomes" id="UP000254677"/>
    </source>
</evidence>
<feature type="domain" description="Helicase/UvrB N-terminal" evidence="1">
    <location>
        <begin position="92"/>
        <end position="332"/>
    </location>
</feature>
<dbReference type="REBASE" id="382135">
    <property type="entry name" value="Ldo13292ORF2794P"/>
</dbReference>
<dbReference type="OrthoDB" id="9803459at2"/>
<dbReference type="GO" id="GO:0003677">
    <property type="term" value="F:DNA binding"/>
    <property type="evidence" value="ECO:0007669"/>
    <property type="project" value="InterPro"/>
</dbReference>
<organism evidence="2 3">
    <name type="scientific">Legionella donaldsonii</name>
    <dbReference type="NCBI Taxonomy" id="45060"/>
    <lineage>
        <taxon>Bacteria</taxon>
        <taxon>Pseudomonadati</taxon>
        <taxon>Pseudomonadota</taxon>
        <taxon>Gammaproteobacteria</taxon>
        <taxon>Legionellales</taxon>
        <taxon>Legionellaceae</taxon>
        <taxon>Legionella</taxon>
    </lineage>
</organism>